<dbReference type="EMBL" id="JADRCP010000007">
    <property type="protein sequence ID" value="MBK5178053.1"/>
    <property type="molecule type" value="Genomic_DNA"/>
</dbReference>
<dbReference type="RefSeq" id="WP_140920430.1">
    <property type="nucleotide sequence ID" value="NZ_JABMLK010000001.1"/>
</dbReference>
<comment type="caution">
    <text evidence="2">The sequence shown here is derived from an EMBL/GenBank/DDBJ whole genome shotgun (WGS) entry which is preliminary data.</text>
</comment>
<organism evidence="2 3">
    <name type="scientific">Limnobaculum xujianqingii</name>
    <dbReference type="NCBI Taxonomy" id="2738837"/>
    <lineage>
        <taxon>Bacteria</taxon>
        <taxon>Pseudomonadati</taxon>
        <taxon>Pseudomonadota</taxon>
        <taxon>Gammaproteobacteria</taxon>
        <taxon>Enterobacterales</taxon>
        <taxon>Budviciaceae</taxon>
        <taxon>Limnobaculum</taxon>
    </lineage>
</organism>
<keyword evidence="4" id="KW-1185">Reference proteome</keyword>
<proteinExistence type="predicted"/>
<dbReference type="EMBL" id="JADRCQ010000007">
    <property type="protein sequence ID" value="MBK5074743.1"/>
    <property type="molecule type" value="Genomic_DNA"/>
</dbReference>
<name>A0A9D7FVZ4_9GAMM</name>
<dbReference type="OrthoDB" id="6636698at2"/>
<evidence type="ECO:0000313" key="4">
    <source>
        <dbReference type="Proteomes" id="UP001296969"/>
    </source>
</evidence>
<evidence type="ECO:0000313" key="1">
    <source>
        <dbReference type="EMBL" id="MBK5074743.1"/>
    </source>
</evidence>
<sequence length="92" mass="10911">MKKDTPICHYCGRADRIKRHGIGRTGRQRYYCAECKKTFQTYYIYKGKEQNIAHQIERLLAENYTPERISNEMHVRLATIEAHIRQLEGVNP</sequence>
<evidence type="ECO:0008006" key="5">
    <source>
        <dbReference type="Google" id="ProtNLM"/>
    </source>
</evidence>
<evidence type="ECO:0000313" key="2">
    <source>
        <dbReference type="EMBL" id="MBK5178053.1"/>
    </source>
</evidence>
<reference evidence="2 4" key="1">
    <citation type="submission" date="2020-11" db="EMBL/GenBank/DDBJ databases">
        <title>Insectihabitans protaetiae gen. nov. sp. nov. and Insectihabitans allomyrinae sp. nov., isolated from larvae of Protaetia brevitarsis seulensis and Allomyrina dichotoma, respectively.</title>
        <authorList>
            <person name="Lee S.D."/>
            <person name="Byeon Y.-S."/>
            <person name="Kim S.-M."/>
            <person name="Yang H.L."/>
            <person name="Kim I.S."/>
        </authorList>
    </citation>
    <scope>NUCLEOTIDE SEQUENCE</scope>
    <source>
        <strain evidence="2">CWB-B4</strain>
        <strain evidence="1 4">CWB-B43</strain>
    </source>
</reference>
<protein>
    <recommendedName>
        <fullName evidence="5">IS1 family transposase</fullName>
    </recommendedName>
</protein>
<dbReference type="AlphaFoldDB" id="A0A9D7FVZ4"/>
<gene>
    <name evidence="2" type="ORF">I2492_17180</name>
    <name evidence="1" type="ORF">I2493_17175</name>
</gene>
<dbReference type="Proteomes" id="UP001296969">
    <property type="component" value="Unassembled WGS sequence"/>
</dbReference>
<dbReference type="Proteomes" id="UP000807542">
    <property type="component" value="Unassembled WGS sequence"/>
</dbReference>
<accession>A0A9D7FVZ4</accession>
<evidence type="ECO:0000313" key="3">
    <source>
        <dbReference type="Proteomes" id="UP000807542"/>
    </source>
</evidence>